<keyword evidence="7" id="KW-0804">Transcription</keyword>
<evidence type="ECO:0000256" key="3">
    <source>
        <dbReference type="ARBA" id="ARBA00022553"/>
    </source>
</evidence>
<dbReference type="AlphaFoldDB" id="A0A4R1RA05"/>
<evidence type="ECO:0000313" key="12">
    <source>
        <dbReference type="Proteomes" id="UP000295008"/>
    </source>
</evidence>
<dbReference type="SUPFAM" id="SSF52172">
    <property type="entry name" value="CheY-like"/>
    <property type="match status" value="1"/>
</dbReference>
<evidence type="ECO:0000256" key="5">
    <source>
        <dbReference type="ARBA" id="ARBA00023015"/>
    </source>
</evidence>
<dbReference type="PRINTS" id="PR00032">
    <property type="entry name" value="HTHARAC"/>
</dbReference>
<dbReference type="GO" id="GO:0003700">
    <property type="term" value="F:DNA-binding transcription factor activity"/>
    <property type="evidence" value="ECO:0007669"/>
    <property type="project" value="InterPro"/>
</dbReference>
<keyword evidence="3 8" id="KW-0597">Phosphoprotein</keyword>
<evidence type="ECO:0000259" key="9">
    <source>
        <dbReference type="PROSITE" id="PS01124"/>
    </source>
</evidence>
<keyword evidence="4" id="KW-0902">Two-component regulatory system</keyword>
<dbReference type="EMBL" id="SLUN01000024">
    <property type="protein sequence ID" value="TCL62563.1"/>
    <property type="molecule type" value="Genomic_DNA"/>
</dbReference>
<accession>A0A4R1RA05</accession>
<comment type="caution">
    <text evidence="11">The sequence shown here is derived from an EMBL/GenBank/DDBJ whole genome shotgun (WGS) entry which is preliminary data.</text>
</comment>
<keyword evidence="5" id="KW-0805">Transcription regulation</keyword>
<dbReference type="Gene3D" id="1.10.10.60">
    <property type="entry name" value="Homeodomain-like"/>
    <property type="match status" value="2"/>
</dbReference>
<evidence type="ECO:0000256" key="1">
    <source>
        <dbReference type="ARBA" id="ARBA00004496"/>
    </source>
</evidence>
<dbReference type="InterPro" id="IPR051552">
    <property type="entry name" value="HptR"/>
</dbReference>
<gene>
    <name evidence="11" type="ORF">EDC14_102429</name>
</gene>
<evidence type="ECO:0000256" key="4">
    <source>
        <dbReference type="ARBA" id="ARBA00023012"/>
    </source>
</evidence>
<keyword evidence="6" id="KW-0238">DNA-binding</keyword>
<keyword evidence="2" id="KW-0963">Cytoplasm</keyword>
<dbReference type="GO" id="GO:0005737">
    <property type="term" value="C:cytoplasm"/>
    <property type="evidence" value="ECO:0007669"/>
    <property type="project" value="UniProtKB-SubCell"/>
</dbReference>
<keyword evidence="12" id="KW-1185">Reference proteome</keyword>
<dbReference type="SUPFAM" id="SSF46689">
    <property type="entry name" value="Homeodomain-like"/>
    <property type="match status" value="1"/>
</dbReference>
<dbReference type="InterPro" id="IPR009057">
    <property type="entry name" value="Homeodomain-like_sf"/>
</dbReference>
<evidence type="ECO:0000256" key="2">
    <source>
        <dbReference type="ARBA" id="ARBA00022490"/>
    </source>
</evidence>
<feature type="domain" description="HTH araC/xylS-type" evidence="9">
    <location>
        <begin position="151"/>
        <end position="248"/>
    </location>
</feature>
<dbReference type="Pfam" id="PF12833">
    <property type="entry name" value="HTH_18"/>
    <property type="match status" value="1"/>
</dbReference>
<dbReference type="OrthoDB" id="324626at2"/>
<dbReference type="GO" id="GO:0000160">
    <property type="term" value="P:phosphorelay signal transduction system"/>
    <property type="evidence" value="ECO:0007669"/>
    <property type="project" value="UniProtKB-KW"/>
</dbReference>
<dbReference type="GO" id="GO:0043565">
    <property type="term" value="F:sequence-specific DNA binding"/>
    <property type="evidence" value="ECO:0007669"/>
    <property type="project" value="InterPro"/>
</dbReference>
<dbReference type="InterPro" id="IPR011006">
    <property type="entry name" value="CheY-like_superfamily"/>
</dbReference>
<dbReference type="CDD" id="cd17536">
    <property type="entry name" value="REC_YesN-like"/>
    <property type="match status" value="1"/>
</dbReference>
<protein>
    <submittedName>
        <fullName evidence="11">AraC family two component transcriptional regulator</fullName>
    </submittedName>
</protein>
<name>A0A4R1RA05_HYDET</name>
<evidence type="ECO:0000256" key="6">
    <source>
        <dbReference type="ARBA" id="ARBA00023125"/>
    </source>
</evidence>
<dbReference type="Gene3D" id="3.40.50.2300">
    <property type="match status" value="1"/>
</dbReference>
<dbReference type="InterPro" id="IPR018060">
    <property type="entry name" value="HTH_AraC"/>
</dbReference>
<dbReference type="SMART" id="SM00448">
    <property type="entry name" value="REC"/>
    <property type="match status" value="1"/>
</dbReference>
<dbReference type="PANTHER" id="PTHR42713:SF3">
    <property type="entry name" value="TRANSCRIPTIONAL REGULATORY PROTEIN HPTR"/>
    <property type="match status" value="1"/>
</dbReference>
<dbReference type="RefSeq" id="WP_132015630.1">
    <property type="nucleotide sequence ID" value="NZ_SLUN01000024.1"/>
</dbReference>
<dbReference type="Proteomes" id="UP000295008">
    <property type="component" value="Unassembled WGS sequence"/>
</dbReference>
<dbReference type="PANTHER" id="PTHR42713">
    <property type="entry name" value="HISTIDINE KINASE-RELATED"/>
    <property type="match status" value="1"/>
</dbReference>
<dbReference type="SMART" id="SM00342">
    <property type="entry name" value="HTH_ARAC"/>
    <property type="match status" value="1"/>
</dbReference>
<evidence type="ECO:0000256" key="8">
    <source>
        <dbReference type="PROSITE-ProRule" id="PRU00169"/>
    </source>
</evidence>
<evidence type="ECO:0000259" key="10">
    <source>
        <dbReference type="PROSITE" id="PS50110"/>
    </source>
</evidence>
<dbReference type="Pfam" id="PF00072">
    <property type="entry name" value="Response_reg"/>
    <property type="match status" value="1"/>
</dbReference>
<dbReference type="PROSITE" id="PS50110">
    <property type="entry name" value="RESPONSE_REGULATORY"/>
    <property type="match status" value="1"/>
</dbReference>
<sequence length="250" mass="28837">MYKLLIVDDEYQIRNGLATYFPWNEIGFEVVGQAENGIKALEFIRTTPVDIILADIVMPMMNGIELAKELNQRDSKIKLIFLSGYQDFEYAQQAVNLGVKKYIVKSTKFDELARVFSSLKKELDQEFFPEKPLSQNSLSQSGQNYNQKIIASVKKYVTENYQEATLYSAASLIKMNPFYLSRFFKQETGTNFSDFLLAVKMQKATEFLQDVSQSIDDVSKAVGYNSPKNFTRTFKSFYGKSPREFRKENH</sequence>
<reference evidence="11 12" key="1">
    <citation type="submission" date="2019-03" db="EMBL/GenBank/DDBJ databases">
        <title>Genomic Encyclopedia of Type Strains, Phase IV (KMG-IV): sequencing the most valuable type-strain genomes for metagenomic binning, comparative biology and taxonomic classification.</title>
        <authorList>
            <person name="Goeker M."/>
        </authorList>
    </citation>
    <scope>NUCLEOTIDE SEQUENCE [LARGE SCALE GENOMIC DNA]</scope>
    <source>
        <strain evidence="11 12">LX-B</strain>
    </source>
</reference>
<dbReference type="InterPro" id="IPR020449">
    <property type="entry name" value="Tscrpt_reg_AraC-type_HTH"/>
</dbReference>
<organism evidence="11 12">
    <name type="scientific">Hydrogenispora ethanolica</name>
    <dbReference type="NCBI Taxonomy" id="1082276"/>
    <lineage>
        <taxon>Bacteria</taxon>
        <taxon>Bacillati</taxon>
        <taxon>Bacillota</taxon>
        <taxon>Hydrogenispora</taxon>
    </lineage>
</organism>
<comment type="subcellular location">
    <subcellularLocation>
        <location evidence="1">Cytoplasm</location>
    </subcellularLocation>
</comment>
<evidence type="ECO:0000256" key="7">
    <source>
        <dbReference type="ARBA" id="ARBA00023163"/>
    </source>
</evidence>
<feature type="domain" description="Response regulatory" evidence="10">
    <location>
        <begin position="3"/>
        <end position="120"/>
    </location>
</feature>
<proteinExistence type="predicted"/>
<dbReference type="InterPro" id="IPR001789">
    <property type="entry name" value="Sig_transdc_resp-reg_receiver"/>
</dbReference>
<dbReference type="PROSITE" id="PS01124">
    <property type="entry name" value="HTH_ARAC_FAMILY_2"/>
    <property type="match status" value="1"/>
</dbReference>
<evidence type="ECO:0000313" key="11">
    <source>
        <dbReference type="EMBL" id="TCL62563.1"/>
    </source>
</evidence>
<feature type="modified residue" description="4-aspartylphosphate" evidence="8">
    <location>
        <position position="55"/>
    </location>
</feature>